<organism evidence="3 4">
    <name type="scientific">Fodinicurvata halophila</name>
    <dbReference type="NCBI Taxonomy" id="1419723"/>
    <lineage>
        <taxon>Bacteria</taxon>
        <taxon>Pseudomonadati</taxon>
        <taxon>Pseudomonadota</taxon>
        <taxon>Alphaproteobacteria</taxon>
        <taxon>Rhodospirillales</taxon>
        <taxon>Rhodovibrionaceae</taxon>
        <taxon>Fodinicurvata</taxon>
    </lineage>
</organism>
<evidence type="ECO:0000313" key="3">
    <source>
        <dbReference type="EMBL" id="MFC4352230.1"/>
    </source>
</evidence>
<proteinExistence type="predicted"/>
<name>A0ABV8UMU8_9PROT</name>
<dbReference type="InterPro" id="IPR013096">
    <property type="entry name" value="Cupin_2"/>
</dbReference>
<dbReference type="InterPro" id="IPR014710">
    <property type="entry name" value="RmlC-like_jellyroll"/>
</dbReference>
<dbReference type="EMBL" id="JBHSCW010000006">
    <property type="protein sequence ID" value="MFC4352230.1"/>
    <property type="molecule type" value="Genomic_DNA"/>
</dbReference>
<reference evidence="4" key="1">
    <citation type="journal article" date="2019" name="Int. J. Syst. Evol. Microbiol.">
        <title>The Global Catalogue of Microorganisms (GCM) 10K type strain sequencing project: providing services to taxonomists for standard genome sequencing and annotation.</title>
        <authorList>
            <consortium name="The Broad Institute Genomics Platform"/>
            <consortium name="The Broad Institute Genome Sequencing Center for Infectious Disease"/>
            <person name="Wu L."/>
            <person name="Ma J."/>
        </authorList>
    </citation>
    <scope>NUCLEOTIDE SEQUENCE [LARGE SCALE GENOMIC DNA]</scope>
    <source>
        <strain evidence="4">CECT 8472</strain>
    </source>
</reference>
<dbReference type="PANTHER" id="PTHR46797">
    <property type="entry name" value="HTH-TYPE TRANSCRIPTIONAL REGULATOR"/>
    <property type="match status" value="1"/>
</dbReference>
<sequence>MSLAEDKLEDGLPSGSIGRKLRLRRKVRGLSLQDIATRSGISIGQLSQIERDISSPSLRSLRLICSALDMPMGWLFDSGSNSEEGDDSVVVRADNRRVLDLTGKGMVKELLTPDSCPGVQMMFITIRPGGSSGDQPYNHPEGAKCGTVLEGVLGLELEGTRYRLETGDSFAFEAVKLHRFWCAGDHDCRVAWVVAPAIY</sequence>
<dbReference type="Pfam" id="PF01381">
    <property type="entry name" value="HTH_3"/>
    <property type="match status" value="1"/>
</dbReference>
<protein>
    <submittedName>
        <fullName evidence="3">Helix-turn-helix domain-containing protein</fullName>
    </submittedName>
</protein>
<dbReference type="InterPro" id="IPR011051">
    <property type="entry name" value="RmlC_Cupin_sf"/>
</dbReference>
<dbReference type="PANTHER" id="PTHR46797:SF2">
    <property type="entry name" value="TRANSCRIPTIONAL REGULATOR"/>
    <property type="match status" value="1"/>
</dbReference>
<feature type="domain" description="HTH cro/C1-type" evidence="2">
    <location>
        <begin position="21"/>
        <end position="75"/>
    </location>
</feature>
<dbReference type="RefSeq" id="WP_382422577.1">
    <property type="nucleotide sequence ID" value="NZ_JBHSCW010000006.1"/>
</dbReference>
<evidence type="ECO:0000256" key="1">
    <source>
        <dbReference type="ARBA" id="ARBA00023125"/>
    </source>
</evidence>
<keyword evidence="1" id="KW-0238">DNA-binding</keyword>
<accession>A0ABV8UMU8</accession>
<dbReference type="InterPro" id="IPR001387">
    <property type="entry name" value="Cro/C1-type_HTH"/>
</dbReference>
<dbReference type="InterPro" id="IPR010982">
    <property type="entry name" value="Lambda_DNA-bd_dom_sf"/>
</dbReference>
<dbReference type="PROSITE" id="PS50943">
    <property type="entry name" value="HTH_CROC1"/>
    <property type="match status" value="1"/>
</dbReference>
<dbReference type="CDD" id="cd00093">
    <property type="entry name" value="HTH_XRE"/>
    <property type="match status" value="1"/>
</dbReference>
<dbReference type="SUPFAM" id="SSF47413">
    <property type="entry name" value="lambda repressor-like DNA-binding domains"/>
    <property type="match status" value="1"/>
</dbReference>
<dbReference type="InterPro" id="IPR050807">
    <property type="entry name" value="TransReg_Diox_bact_type"/>
</dbReference>
<dbReference type="SUPFAM" id="SSF51182">
    <property type="entry name" value="RmlC-like cupins"/>
    <property type="match status" value="1"/>
</dbReference>
<dbReference type="Gene3D" id="2.60.120.10">
    <property type="entry name" value="Jelly Rolls"/>
    <property type="match status" value="1"/>
</dbReference>
<evidence type="ECO:0000259" key="2">
    <source>
        <dbReference type="PROSITE" id="PS50943"/>
    </source>
</evidence>
<dbReference type="SMART" id="SM00530">
    <property type="entry name" value="HTH_XRE"/>
    <property type="match status" value="1"/>
</dbReference>
<dbReference type="Gene3D" id="1.10.260.40">
    <property type="entry name" value="lambda repressor-like DNA-binding domains"/>
    <property type="match status" value="1"/>
</dbReference>
<dbReference type="Pfam" id="PF07883">
    <property type="entry name" value="Cupin_2"/>
    <property type="match status" value="1"/>
</dbReference>
<keyword evidence="4" id="KW-1185">Reference proteome</keyword>
<dbReference type="CDD" id="cd02209">
    <property type="entry name" value="cupin_XRE_C"/>
    <property type="match status" value="1"/>
</dbReference>
<dbReference type="Proteomes" id="UP001595799">
    <property type="component" value="Unassembled WGS sequence"/>
</dbReference>
<evidence type="ECO:0000313" key="4">
    <source>
        <dbReference type="Proteomes" id="UP001595799"/>
    </source>
</evidence>
<gene>
    <name evidence="3" type="ORF">ACFOW6_11835</name>
</gene>
<comment type="caution">
    <text evidence="3">The sequence shown here is derived from an EMBL/GenBank/DDBJ whole genome shotgun (WGS) entry which is preliminary data.</text>
</comment>